<dbReference type="Proteomes" id="UP000500882">
    <property type="component" value="Chromosome"/>
</dbReference>
<protein>
    <recommendedName>
        <fullName evidence="6">RDD domain-containing protein</fullName>
    </recommendedName>
</protein>
<feature type="transmembrane region" description="Helical" evidence="5">
    <location>
        <begin position="81"/>
        <end position="99"/>
    </location>
</feature>
<feature type="domain" description="RDD" evidence="6">
    <location>
        <begin position="4"/>
        <end position="109"/>
    </location>
</feature>
<evidence type="ECO:0000313" key="7">
    <source>
        <dbReference type="EMBL" id="BCA52254.1"/>
    </source>
</evidence>
<dbReference type="EMBL" id="AP022660">
    <property type="protein sequence ID" value="BCA52254.1"/>
    <property type="molecule type" value="Genomic_DNA"/>
</dbReference>
<evidence type="ECO:0000256" key="3">
    <source>
        <dbReference type="ARBA" id="ARBA00022989"/>
    </source>
</evidence>
<dbReference type="AlphaFoldDB" id="A0A679HCZ3"/>
<evidence type="ECO:0000256" key="5">
    <source>
        <dbReference type="SAM" id="Phobius"/>
    </source>
</evidence>
<keyword evidence="3 5" id="KW-1133">Transmembrane helix</keyword>
<evidence type="ECO:0000313" key="8">
    <source>
        <dbReference type="Proteomes" id="UP000500882"/>
    </source>
</evidence>
<proteinExistence type="predicted"/>
<keyword evidence="4 5" id="KW-0472">Membrane</keyword>
<dbReference type="InterPro" id="IPR010432">
    <property type="entry name" value="RDD"/>
</dbReference>
<keyword evidence="2 5" id="KW-0812">Transmembrane</keyword>
<comment type="subcellular location">
    <subcellularLocation>
        <location evidence="1">Membrane</location>
        <topology evidence="1">Multi-pass membrane protein</topology>
    </subcellularLocation>
</comment>
<name>A0A679HCZ3_BACT4</name>
<gene>
    <name evidence="7" type="ORF">BatF92_41960</name>
</gene>
<dbReference type="RefSeq" id="WP_172556947.1">
    <property type="nucleotide sequence ID" value="NZ_AP022660.1"/>
</dbReference>
<feature type="transmembrane region" description="Helical" evidence="5">
    <location>
        <begin position="33"/>
        <end position="53"/>
    </location>
</feature>
<evidence type="ECO:0000256" key="1">
    <source>
        <dbReference type="ARBA" id="ARBA00004141"/>
    </source>
</evidence>
<evidence type="ECO:0000256" key="2">
    <source>
        <dbReference type="ARBA" id="ARBA00022692"/>
    </source>
</evidence>
<dbReference type="GO" id="GO:0016020">
    <property type="term" value="C:membrane"/>
    <property type="evidence" value="ECO:0007669"/>
    <property type="project" value="UniProtKB-SubCell"/>
</dbReference>
<feature type="transmembrane region" description="Helical" evidence="5">
    <location>
        <begin position="131"/>
        <end position="151"/>
    </location>
</feature>
<feature type="transmembrane region" description="Helical" evidence="5">
    <location>
        <begin position="7"/>
        <end position="27"/>
    </location>
</feature>
<reference evidence="7 8" key="1">
    <citation type="submission" date="2020-02" db="EMBL/GenBank/DDBJ databases">
        <title>Whole-genome sequencing and comparative analysis of the genomes of Bacteroides thetaiotaomicron and Escherichia coli isolated from a healthy resident in Vietnam.</title>
        <authorList>
            <person name="Mohsin M."/>
            <person name="Tanaka K."/>
            <person name="Kawahara R."/>
            <person name="Kondo S."/>
            <person name="Noguchi H."/>
            <person name="Motooka D."/>
            <person name="Nakamura S."/>
            <person name="Khong D.T."/>
            <person name="Nguyen T.N."/>
            <person name="Tran H.T."/>
            <person name="Yamamoto Y."/>
        </authorList>
    </citation>
    <scope>NUCLEOTIDE SEQUENCE [LARGE SCALE GENOMIC DNA]</scope>
    <source>
        <strain evidence="7 8">F9-2</strain>
    </source>
</reference>
<dbReference type="Pfam" id="PF06271">
    <property type="entry name" value="RDD"/>
    <property type="match status" value="1"/>
</dbReference>
<evidence type="ECO:0000259" key="6">
    <source>
        <dbReference type="Pfam" id="PF06271"/>
    </source>
</evidence>
<accession>A0A679HCZ3</accession>
<evidence type="ECO:0000256" key="4">
    <source>
        <dbReference type="ARBA" id="ARBA00023136"/>
    </source>
</evidence>
<sequence length="165" mass="19181">MKQKRIIAFLIDAFSIVFLTIIVRLILNVDDAQLSLMFFSLLASFLIICKDCCNGNSFGKYLMKIQIIDERKMQPASPFKCVICNYLYFIWIVELIMFLCSKSGNRLGDYFTRTKVVERVEGLREIDKLRLILTVFLVALFFVLIYIYVYLSVSHTKTLFSLIIG</sequence>
<organism evidence="7 8">
    <name type="scientific">Bacteroides thetaiotaomicron</name>
    <dbReference type="NCBI Taxonomy" id="818"/>
    <lineage>
        <taxon>Bacteria</taxon>
        <taxon>Pseudomonadati</taxon>
        <taxon>Bacteroidota</taxon>
        <taxon>Bacteroidia</taxon>
        <taxon>Bacteroidales</taxon>
        <taxon>Bacteroidaceae</taxon>
        <taxon>Bacteroides</taxon>
    </lineage>
</organism>